<organism evidence="2 3">
    <name type="scientific">Prunus dulcis</name>
    <name type="common">Almond</name>
    <name type="synonym">Amygdalus dulcis</name>
    <dbReference type="NCBI Taxonomy" id="3755"/>
    <lineage>
        <taxon>Eukaryota</taxon>
        <taxon>Viridiplantae</taxon>
        <taxon>Streptophyta</taxon>
        <taxon>Embryophyta</taxon>
        <taxon>Tracheophyta</taxon>
        <taxon>Spermatophyta</taxon>
        <taxon>Magnoliopsida</taxon>
        <taxon>eudicotyledons</taxon>
        <taxon>Gunneridae</taxon>
        <taxon>Pentapetalae</taxon>
        <taxon>rosids</taxon>
        <taxon>fabids</taxon>
        <taxon>Rosales</taxon>
        <taxon>Rosaceae</taxon>
        <taxon>Amygdaloideae</taxon>
        <taxon>Amygdaleae</taxon>
        <taxon>Prunus</taxon>
    </lineage>
</organism>
<proteinExistence type="predicted"/>
<feature type="region of interest" description="Disordered" evidence="1">
    <location>
        <begin position="20"/>
        <end position="58"/>
    </location>
</feature>
<dbReference type="Proteomes" id="UP001054821">
    <property type="component" value="Chromosome 7"/>
</dbReference>
<keyword evidence="3" id="KW-1185">Reference proteome</keyword>
<gene>
    <name evidence="2" type="ORF">L3X38_037831</name>
</gene>
<evidence type="ECO:0000256" key="1">
    <source>
        <dbReference type="SAM" id="MobiDB-lite"/>
    </source>
</evidence>
<dbReference type="AlphaFoldDB" id="A0AAD4V4G7"/>
<reference evidence="2 3" key="1">
    <citation type="journal article" date="2022" name="G3 (Bethesda)">
        <title>Whole-genome sequence and methylome profiling of the almond [Prunus dulcis (Mill.) D.A. Webb] cultivar 'Nonpareil'.</title>
        <authorList>
            <person name="D'Amico-Willman K.M."/>
            <person name="Ouma W.Z."/>
            <person name="Meulia T."/>
            <person name="Sideli G.M."/>
            <person name="Gradziel T.M."/>
            <person name="Fresnedo-Ramirez J."/>
        </authorList>
    </citation>
    <scope>NUCLEOTIDE SEQUENCE [LARGE SCALE GENOMIC DNA]</scope>
    <source>
        <strain evidence="2">Clone GOH B32 T37-40</strain>
    </source>
</reference>
<comment type="caution">
    <text evidence="2">The sequence shown here is derived from an EMBL/GenBank/DDBJ whole genome shotgun (WGS) entry which is preliminary data.</text>
</comment>
<sequence>MQSNIPEACEQHFQGAYRQDHGVLHRRNAGQSHPMSRSHQESCRTIQPAPKRPHEVEPEQVHNWSLIWPIFGFLSHPKRHRSTSESNQGILYVKWLATTKEIQSLTGRAATLN</sequence>
<name>A0AAD4V4G7_PRUDU</name>
<accession>A0AAD4V4G7</accession>
<evidence type="ECO:0000313" key="2">
    <source>
        <dbReference type="EMBL" id="KAI5318123.1"/>
    </source>
</evidence>
<evidence type="ECO:0000313" key="3">
    <source>
        <dbReference type="Proteomes" id="UP001054821"/>
    </source>
</evidence>
<dbReference type="EMBL" id="JAJFAZ020000007">
    <property type="protein sequence ID" value="KAI5318123.1"/>
    <property type="molecule type" value="Genomic_DNA"/>
</dbReference>
<protein>
    <submittedName>
        <fullName evidence="2">Uncharacterized protein</fullName>
    </submittedName>
</protein>